<evidence type="ECO:0000256" key="8">
    <source>
        <dbReference type="SAM" id="SignalP"/>
    </source>
</evidence>
<dbReference type="InterPro" id="IPR001846">
    <property type="entry name" value="VWF_type-D"/>
</dbReference>
<dbReference type="SUPFAM" id="SSF57567">
    <property type="entry name" value="Serine protease inhibitors"/>
    <property type="match status" value="1"/>
</dbReference>
<evidence type="ECO:0000259" key="10">
    <source>
        <dbReference type="PROSITE" id="PS51233"/>
    </source>
</evidence>
<sequence length="2084" mass="228822">MALQRVVIGVIILISGQILVSTAQTNVCETFGSGVIQTFSKSMFYLKSTCPFTLTRFTLSGVTCSITVQRNATGLMNSVEITVNKITTVLQDGKITVEGSSISLPFDHTYQLVYQYGVFIKLRSKVLPFSVIWRSQPGGISSVWVQLDHDLLSDMAGVCGRLNGAETPAQLISANVMSDGKCVTEDSKPQKTQVCEVLSFATGCPGGKSAQNLYIDLCSRMPSTVNVYAKCAFFEEVAFSCGNQSNFWSVWRSKTSCSKPTCPGDLKFQELGSPFPPTCTNPQPQSESLVSTCLPPAGMVLNDQADGYHCIDVKSCPCVHGGKTYPPGAERNSKCQSCVCVQGKWSCSANVCPPTCNMEGQAVMTFDGKQYQVPGKCTYVAASGSSWTVTVKYSDTDASIAQMYLDVYQERYTFSANSVKLGQEEVTDLAQTDHTTVFWQSSMFVHVQTSFGMKIKVQVFPEIQLYIFLPTYVKTRGLCGIYNSNTEDDFTTSSGIIENAVVPFTQSWAIGDCNPPTTVLCVNTDNEIFAEQKCSQLWNTSSVFARCHDYVPVNSFFDACVQRTCQCTSGVQGCLCVALSNYAKACASQGIDVGDWRAEADCGVTCNGNLMFSYTMSACNRTCRSLSGSDPTCDVAADSVEGCGCLAGTHLNTPLECSSSALCMCHYQGGTTPPGPVVIDGRQCLCENGVLQCSEACDCPKGKICVHCAQASVNTARRTCESLSKPFSGEETCTSGCYCPAGLVEDHNGGCVTQDNCTCEFSGSVYASGQSVVTNCKQCTCRGGQWYCEGEPCPGVCEVFGNGQYNTFDSKWYRFNGNCQYTLVEDASGPGLFAVRVESVPCCDEALTCSRSISLDLQDVVTLTLRDMNVTETQKSGWHLQAQPLYSVHTVGLYIIISVPDLGLTVVWDKHTRVKIVLQARWKGNVRGLCGNFDGVVTNDLLTRSSSVVFSSLEFGNSWKTAVPPCSDVTQEVFPCERHSYCEAWAQRRCMILLSDTFADCRLKVDPTSYYQACILESCSCEFEGRFLGFCTAVAAYAEACNAQNVCVNWRTPDLCPVYCDYYNEESENGWHYDPCGQTETCGKKHSFTGKLEGCYPRCPLETPYFDENTRKCSSLDKCTCYFNNTVVYPGGKVRTSSECCECVEGQLACEYCASTTARSTTYLTTTEVPKPTSLLTTTVTNTTVSPTTKFSTGKSTTTTVTETTVSPTTEFSTEKSETTRVTEITVLPTTEFSTKESEPSTVTETTVSPTTEFSTEESETTSITETTVLPTTEFSTKESEPSTVTETTVSPTTEFSTGEFETTKVTETTVSPTTEFSTAEFETTRVTETTVSPTTEFSTGEAETTRVTETTVSPTTEFSTGEFETSTVTETTVSPTTETPFTPIIPEPTTATEISSTTKETELTTLLTTTTLEPVYTTKATTMPPIYTGPPLLPHNHTSPQEWLQTTQVSTPFTTATISTTAFTVPPVPCRDPLRNQTWPSGAEWKEDCFYKTCRNSVIEMRPVICPTLVQPNCPRDLMRVVKDEEGCCEKWQCDCQCDLYGDPHYVSFSGTKFDFLENCTYTLVKEKIARHHLSITVDNYFSNPLLFGSSVKGIVLKYHDDTVTLLVNDDYGTVEATLNQNPVQPPYVENGIRFEGTNYQIFVYLDEIRSHVSLDPDNTLQITLAMENFQDNTEGQCGVCGGASCVRRNGQVESEDCCNMTAYEWIEEDPLKPYCASIPKHESCFPIIPGTVEPPPICVAPLCDLLTHEVFRECSENVDVETLVKNCRFDYCVAKSNSSICSPLQHLSEQCKRLGYCVYWRNLTEGACDVTCPDRMVFDECRSTPNDVCKGGVRVPGKFGTDSMRSGCFCPDNQTLAEEYKTTCVSDCTNCKGPLGEPMPAGAIWESHCHICRCNNQTLTEECSPMPTTPTPQCSEDSTLVSDCCDNQICVEKTCEHNGKTYKVGNTWKDQSQPCVTYKCTRAGTEIQTSVCPEQSCSEELRVWDEHHCCFSCNVSCAVRMTTMTVTLEGCTQEVKIPSCEGHCQSNTMWVRSGEVLQLEPERRCCREKKFETRKLSLSCKGAATTHYAYNHVTSCECQPDA</sequence>
<keyword evidence="3" id="KW-0677">Repeat</keyword>
<evidence type="ECO:0000256" key="4">
    <source>
        <dbReference type="ARBA" id="ARBA00023157"/>
    </source>
</evidence>
<evidence type="ECO:0000256" key="1">
    <source>
        <dbReference type="ARBA" id="ARBA00004613"/>
    </source>
</evidence>
<evidence type="ECO:0000256" key="6">
    <source>
        <dbReference type="PROSITE-ProRule" id="PRU00039"/>
    </source>
</evidence>
<feature type="domain" description="CTCK" evidence="9">
    <location>
        <begin position="1992"/>
        <end position="2084"/>
    </location>
</feature>
<evidence type="ECO:0000256" key="2">
    <source>
        <dbReference type="ARBA" id="ARBA00022525"/>
    </source>
</evidence>
<feature type="disulfide bond" evidence="6">
    <location>
        <begin position="2013"/>
        <end position="2062"/>
    </location>
</feature>
<feature type="compositionally biased region" description="Low complexity" evidence="7">
    <location>
        <begin position="1282"/>
        <end position="1400"/>
    </location>
</feature>
<dbReference type="InterPro" id="IPR050780">
    <property type="entry name" value="Mucin_vWF_Thrombospondin_sf"/>
</dbReference>
<keyword evidence="2" id="KW-0964">Secreted</keyword>
<dbReference type="SMART" id="SM00216">
    <property type="entry name" value="VWD"/>
    <property type="match status" value="4"/>
</dbReference>
<dbReference type="SMART" id="SM00832">
    <property type="entry name" value="C8"/>
    <property type="match status" value="3"/>
</dbReference>
<dbReference type="SMART" id="SM00041">
    <property type="entry name" value="CT"/>
    <property type="match status" value="1"/>
</dbReference>
<feature type="domain" description="VWFD" evidence="10">
    <location>
        <begin position="795"/>
        <end position="967"/>
    </location>
</feature>
<dbReference type="GO" id="GO:0005615">
    <property type="term" value="C:extracellular space"/>
    <property type="evidence" value="ECO:0007669"/>
    <property type="project" value="TreeGrafter"/>
</dbReference>
<dbReference type="InterPro" id="IPR036084">
    <property type="entry name" value="Ser_inhib-like_sf"/>
</dbReference>
<dbReference type="Pfam" id="PF08742">
    <property type="entry name" value="C8"/>
    <property type="match status" value="3"/>
</dbReference>
<proteinExistence type="predicted"/>
<name>A0A8B9JZ08_ASTMX</name>
<dbReference type="PANTHER" id="PTHR11339:SF408">
    <property type="entry name" value="MUCIN-5B"/>
    <property type="match status" value="1"/>
</dbReference>
<feature type="compositionally biased region" description="Low complexity" evidence="7">
    <location>
        <begin position="1201"/>
        <end position="1212"/>
    </location>
</feature>
<comment type="caution">
    <text evidence="6">Lacks conserved residue(s) required for the propagation of feature annotation.</text>
</comment>
<dbReference type="SMART" id="SM00215">
    <property type="entry name" value="VWC_out"/>
    <property type="match status" value="2"/>
</dbReference>
<dbReference type="SMART" id="SM00214">
    <property type="entry name" value="VWC"/>
    <property type="match status" value="5"/>
</dbReference>
<dbReference type="PANTHER" id="PTHR11339">
    <property type="entry name" value="EXTRACELLULAR MATRIX GLYCOPROTEIN RELATED"/>
    <property type="match status" value="1"/>
</dbReference>
<evidence type="ECO:0000313" key="12">
    <source>
        <dbReference type="Proteomes" id="UP000694621"/>
    </source>
</evidence>
<dbReference type="Pfam" id="PF25962">
    <property type="entry name" value="TIL_OTOGL_Mucin"/>
    <property type="match status" value="1"/>
</dbReference>
<keyword evidence="8" id="KW-0732">Signal</keyword>
<feature type="domain" description="VWFD" evidence="10">
    <location>
        <begin position="1537"/>
        <end position="1718"/>
    </location>
</feature>
<dbReference type="PROSITE" id="PS51233">
    <property type="entry name" value="VWFD"/>
    <property type="match status" value="4"/>
</dbReference>
<feature type="region of interest" description="Disordered" evidence="7">
    <location>
        <begin position="1201"/>
        <end position="1400"/>
    </location>
</feature>
<dbReference type="Pfam" id="PF00094">
    <property type="entry name" value="VWD"/>
    <property type="match status" value="4"/>
</dbReference>
<dbReference type="PROSITE" id="PS01225">
    <property type="entry name" value="CTCK_2"/>
    <property type="match status" value="1"/>
</dbReference>
<dbReference type="InterPro" id="IPR014853">
    <property type="entry name" value="VWF/SSPO/ZAN-like_Cys-rich_dom"/>
</dbReference>
<evidence type="ECO:0000256" key="7">
    <source>
        <dbReference type="SAM" id="MobiDB-lite"/>
    </source>
</evidence>
<feature type="domain" description="VWFD" evidence="10">
    <location>
        <begin position="26"/>
        <end position="205"/>
    </location>
</feature>
<dbReference type="CDD" id="cd19941">
    <property type="entry name" value="TIL"/>
    <property type="match status" value="1"/>
</dbReference>
<evidence type="ECO:0000256" key="3">
    <source>
        <dbReference type="ARBA" id="ARBA00022737"/>
    </source>
</evidence>
<dbReference type="GO" id="GO:0031012">
    <property type="term" value="C:extracellular matrix"/>
    <property type="evidence" value="ECO:0007669"/>
    <property type="project" value="TreeGrafter"/>
</dbReference>
<dbReference type="InterPro" id="IPR058753">
    <property type="entry name" value="TIL_OTOGL_Mucin"/>
</dbReference>
<dbReference type="Gene3D" id="2.10.25.10">
    <property type="entry name" value="Laminin"/>
    <property type="match status" value="1"/>
</dbReference>
<evidence type="ECO:0000259" key="9">
    <source>
        <dbReference type="PROSITE" id="PS01225"/>
    </source>
</evidence>
<feature type="compositionally biased region" description="Low complexity" evidence="7">
    <location>
        <begin position="1261"/>
        <end position="1275"/>
    </location>
</feature>
<dbReference type="SUPFAM" id="SSF57603">
    <property type="entry name" value="FnI-like domain"/>
    <property type="match status" value="1"/>
</dbReference>
<dbReference type="InterPro" id="IPR006207">
    <property type="entry name" value="Cys_knot_C"/>
</dbReference>
<organism evidence="11 12">
    <name type="scientific">Astyanax mexicanus</name>
    <name type="common">Blind cave fish</name>
    <name type="synonym">Astyanax fasciatus mexicanus</name>
    <dbReference type="NCBI Taxonomy" id="7994"/>
    <lineage>
        <taxon>Eukaryota</taxon>
        <taxon>Metazoa</taxon>
        <taxon>Chordata</taxon>
        <taxon>Craniata</taxon>
        <taxon>Vertebrata</taxon>
        <taxon>Euteleostomi</taxon>
        <taxon>Actinopterygii</taxon>
        <taxon>Neopterygii</taxon>
        <taxon>Teleostei</taxon>
        <taxon>Ostariophysi</taxon>
        <taxon>Characiformes</taxon>
        <taxon>Characoidei</taxon>
        <taxon>Acestrorhamphidae</taxon>
        <taxon>Acestrorhamphinae</taxon>
        <taxon>Astyanax</taxon>
    </lineage>
</organism>
<comment type="subcellular location">
    <subcellularLocation>
        <location evidence="1">Secreted</location>
    </subcellularLocation>
</comment>
<evidence type="ECO:0000313" key="11">
    <source>
        <dbReference type="Ensembl" id="ENSAMXP00005028307.1"/>
    </source>
</evidence>
<feature type="compositionally biased region" description="Low complexity" evidence="7">
    <location>
        <begin position="1240"/>
        <end position="1254"/>
    </location>
</feature>
<feature type="signal peptide" evidence="8">
    <location>
        <begin position="1"/>
        <end position="23"/>
    </location>
</feature>
<reference evidence="11" key="1">
    <citation type="submission" date="2025-08" db="UniProtKB">
        <authorList>
            <consortium name="Ensembl"/>
        </authorList>
    </citation>
    <scope>IDENTIFICATION</scope>
</reference>
<dbReference type="Ensembl" id="ENSAMXT00005031086.1">
    <property type="protein sequence ID" value="ENSAMXP00005028307.1"/>
    <property type="gene ID" value="ENSAMXG00005014057.1"/>
</dbReference>
<protein>
    <submittedName>
        <fullName evidence="11">Uncharacterized protein</fullName>
    </submittedName>
</protein>
<evidence type="ECO:0000256" key="5">
    <source>
        <dbReference type="ARBA" id="ARBA00023180"/>
    </source>
</evidence>
<accession>A0A8B9JZ08</accession>
<feature type="domain" description="VWFD" evidence="10">
    <location>
        <begin position="354"/>
        <end position="522"/>
    </location>
</feature>
<keyword evidence="4 6" id="KW-1015">Disulfide bond</keyword>
<feature type="chain" id="PRO_5034343311" evidence="8">
    <location>
        <begin position="24"/>
        <end position="2084"/>
    </location>
</feature>
<dbReference type="InterPro" id="IPR001007">
    <property type="entry name" value="VWF_dom"/>
</dbReference>
<dbReference type="Proteomes" id="UP000694621">
    <property type="component" value="Unplaced"/>
</dbReference>
<keyword evidence="5" id="KW-0325">Glycoprotein</keyword>